<proteinExistence type="predicted"/>
<dbReference type="AlphaFoldDB" id="A0A6C0HI55"/>
<dbReference type="EMBL" id="MN739967">
    <property type="protein sequence ID" value="QHT80318.1"/>
    <property type="molecule type" value="Genomic_DNA"/>
</dbReference>
<organism evidence="1">
    <name type="scientific">viral metagenome</name>
    <dbReference type="NCBI Taxonomy" id="1070528"/>
    <lineage>
        <taxon>unclassified sequences</taxon>
        <taxon>metagenomes</taxon>
        <taxon>organismal metagenomes</taxon>
    </lineage>
</organism>
<protein>
    <submittedName>
        <fullName evidence="1">Uncharacterized protein</fullName>
    </submittedName>
</protein>
<accession>A0A6C0HI55</accession>
<sequence length="47" mass="5581">MKFEHGIFSVLQHSETFAALVSVRFCEVIRYSHIIFTVENLQKKMQH</sequence>
<reference evidence="1" key="1">
    <citation type="journal article" date="2020" name="Nature">
        <title>Giant virus diversity and host interactions through global metagenomics.</title>
        <authorList>
            <person name="Schulz F."/>
            <person name="Roux S."/>
            <person name="Paez-Espino D."/>
            <person name="Jungbluth S."/>
            <person name="Walsh D.A."/>
            <person name="Denef V.J."/>
            <person name="McMahon K.D."/>
            <person name="Konstantinidis K.T."/>
            <person name="Eloe-Fadrosh E.A."/>
            <person name="Kyrpides N.C."/>
            <person name="Woyke T."/>
        </authorList>
    </citation>
    <scope>NUCLEOTIDE SEQUENCE</scope>
    <source>
        <strain evidence="1">GVMAG-M-3300023184-120</strain>
    </source>
</reference>
<evidence type="ECO:0000313" key="1">
    <source>
        <dbReference type="EMBL" id="QHT80318.1"/>
    </source>
</evidence>
<name>A0A6C0HI55_9ZZZZ</name>